<reference evidence="15" key="1">
    <citation type="submission" date="2021-04" db="EMBL/GenBank/DDBJ databases">
        <authorList>
            <consortium name="Molecular Ecology Group"/>
        </authorList>
    </citation>
    <scope>NUCLEOTIDE SEQUENCE</scope>
</reference>
<feature type="disulfide bond" evidence="12">
    <location>
        <begin position="312"/>
        <end position="327"/>
    </location>
</feature>
<evidence type="ECO:0000256" key="7">
    <source>
        <dbReference type="ARBA" id="ARBA00023040"/>
    </source>
</evidence>
<keyword evidence="7" id="KW-0297">G-protein coupled receptor</keyword>
<dbReference type="PRINTS" id="PR00237">
    <property type="entry name" value="GPCRRHODOPSN"/>
</dbReference>
<evidence type="ECO:0000256" key="4">
    <source>
        <dbReference type="ARBA" id="ARBA00022692"/>
    </source>
</evidence>
<dbReference type="Pfam" id="PF00057">
    <property type="entry name" value="Ldl_recept_a"/>
    <property type="match status" value="2"/>
</dbReference>
<evidence type="ECO:0000256" key="10">
    <source>
        <dbReference type="ARBA" id="ARBA00023170"/>
    </source>
</evidence>
<keyword evidence="8 13" id="KW-0472">Membrane</keyword>
<dbReference type="PROSITE" id="PS50262">
    <property type="entry name" value="G_PROTEIN_RECEP_F1_2"/>
    <property type="match status" value="1"/>
</dbReference>
<feature type="disulfide bond" evidence="12">
    <location>
        <begin position="111"/>
        <end position="126"/>
    </location>
</feature>
<keyword evidence="16" id="KW-1185">Reference proteome</keyword>
<evidence type="ECO:0000256" key="6">
    <source>
        <dbReference type="ARBA" id="ARBA00022989"/>
    </source>
</evidence>
<gene>
    <name evidence="15" type="ORF">CUNI_LOCUS16581</name>
</gene>
<feature type="transmembrane region" description="Helical" evidence="13">
    <location>
        <begin position="621"/>
        <end position="646"/>
    </location>
</feature>
<organism evidence="15 16">
    <name type="scientific">Candidula unifasciata</name>
    <dbReference type="NCBI Taxonomy" id="100452"/>
    <lineage>
        <taxon>Eukaryota</taxon>
        <taxon>Metazoa</taxon>
        <taxon>Spiralia</taxon>
        <taxon>Lophotrochozoa</taxon>
        <taxon>Mollusca</taxon>
        <taxon>Gastropoda</taxon>
        <taxon>Heterobranchia</taxon>
        <taxon>Euthyneura</taxon>
        <taxon>Panpulmonata</taxon>
        <taxon>Eupulmonata</taxon>
        <taxon>Stylommatophora</taxon>
        <taxon>Helicina</taxon>
        <taxon>Helicoidea</taxon>
        <taxon>Geomitridae</taxon>
        <taxon>Candidula</taxon>
    </lineage>
</organism>
<dbReference type="Proteomes" id="UP000678393">
    <property type="component" value="Unassembled WGS sequence"/>
</dbReference>
<dbReference type="SMART" id="SM00192">
    <property type="entry name" value="LDLa"/>
    <property type="match status" value="5"/>
</dbReference>
<dbReference type="GO" id="GO:0005886">
    <property type="term" value="C:plasma membrane"/>
    <property type="evidence" value="ECO:0007669"/>
    <property type="project" value="UniProtKB-SubCell"/>
</dbReference>
<feature type="domain" description="G-protein coupled receptors family 1 profile" evidence="14">
    <location>
        <begin position="598"/>
        <end position="860"/>
    </location>
</feature>
<dbReference type="PANTHER" id="PTHR24372:SF77">
    <property type="entry name" value="G-PROTEIN COUPLED RECEPTORS FAMILY 1 PROFILE DOMAIN-CONTAINING PROTEIN"/>
    <property type="match status" value="1"/>
</dbReference>
<feature type="disulfide bond" evidence="12">
    <location>
        <begin position="293"/>
        <end position="305"/>
    </location>
</feature>
<sequence>MKVKPATTDVINKAIKKGEFIKYNGNILSIPANAGNPDVFSSGQEQFGEFELFYCDECWLHSNPLSYSQLCDRVQNCVFGGDESICSFRNCDPSKEFQCLSGQCVPKEAHCDLYNDCLDKSDELRCTECKHTRCCDGSCIPKHWPAEIDCDSCSKHTHNAYVITTNITVELCPFVCNRTSCIDPSQIGDGVVDCTGPEGPLDEQLGKLETVESCHNGNGEEGWSPRCVYIKDRYSGILGCKDMSHLWDCDNFVCPAGYVKCPKSYCIPLHLVQDGQRDCPFGEDEEYTQDYNCWGNFACANSLMCLHPDLVCDGSPQCPWGDDELNCHTSCASGFRCMAGTVRATNYDKRIPLASLKFVDGRSRLLDLSGLNISKAVTGPGITHLDNLLIVKFSDCKLTKADDIFSGRVSTLQSIYHFDLSYNLLKKISKNSSFRYMSNLRILDLSHNERLTTLEEKAFLVYSGKSLLERLNLQFTAIATLHSSVLQGLNNLKMLNLSYTSITSLNEDSFPKNFRLQVLDLRETDIIVYGTNTFNGLRVDNHLYSESFGLCCPEIRGENISQDVCHSPQDTISSCNHLVREQVQRVLLWFVGIVAILGNITVILCRLLWQSGVIKKSYGVFVTNLGISDLIMGLYLLIIASADLYYTTKYVLSTNVWRQSLTCQVAGFLSTLSSQTSAFFTMLVTIDRYLVMKFPFGQYHFSKRGVLVATCTAWVVGFTLAVTPLLPVIRTWKVYTSNGMCLGLPLNSEQTKGWRYSVSVYIVLNSIIFVLMATGQFLIYRAMSGNRAATTAVQNSKRRVQDITVAKQLSLIVLSDFLCWFPIGLMGMLAITGHELSKNVYSWAAILVLPVNSALNPLLYTVPILQDKWRQFIAAQSKQLCQEDTNNKGDASQTTAK</sequence>
<feature type="transmembrane region" description="Helical" evidence="13">
    <location>
        <begin position="809"/>
        <end position="831"/>
    </location>
</feature>
<feature type="transmembrane region" description="Helical" evidence="13">
    <location>
        <begin position="586"/>
        <end position="609"/>
    </location>
</feature>
<dbReference type="PROSITE" id="PS51450">
    <property type="entry name" value="LRR"/>
    <property type="match status" value="1"/>
</dbReference>
<dbReference type="Gene3D" id="4.10.400.10">
    <property type="entry name" value="Low-density Lipoprotein Receptor"/>
    <property type="match status" value="3"/>
</dbReference>
<dbReference type="Pfam" id="PF00001">
    <property type="entry name" value="7tm_1"/>
    <property type="match status" value="1"/>
</dbReference>
<dbReference type="CDD" id="cd00112">
    <property type="entry name" value="LDLa"/>
    <property type="match status" value="2"/>
</dbReference>
<dbReference type="GO" id="GO:0016500">
    <property type="term" value="F:protein-hormone receptor activity"/>
    <property type="evidence" value="ECO:0007669"/>
    <property type="project" value="InterPro"/>
</dbReference>
<evidence type="ECO:0000256" key="11">
    <source>
        <dbReference type="ARBA" id="ARBA00023224"/>
    </source>
</evidence>
<evidence type="ECO:0000256" key="12">
    <source>
        <dbReference type="PROSITE-ProRule" id="PRU00124"/>
    </source>
</evidence>
<dbReference type="SUPFAM" id="SSF81321">
    <property type="entry name" value="Family A G protein-coupled receptor-like"/>
    <property type="match status" value="1"/>
</dbReference>
<keyword evidence="3" id="KW-0433">Leucine-rich repeat</keyword>
<dbReference type="OrthoDB" id="6154043at2759"/>
<dbReference type="InterPro" id="IPR000276">
    <property type="entry name" value="GPCR_Rhodpsn"/>
</dbReference>
<dbReference type="PRINTS" id="PR00373">
    <property type="entry name" value="GLYCHORMONER"/>
</dbReference>
<protein>
    <recommendedName>
        <fullName evidence="14">G-protein coupled receptors family 1 profile domain-containing protein</fullName>
    </recommendedName>
</protein>
<keyword evidence="10" id="KW-0675">Receptor</keyword>
<evidence type="ECO:0000256" key="3">
    <source>
        <dbReference type="ARBA" id="ARBA00022614"/>
    </source>
</evidence>
<evidence type="ECO:0000256" key="13">
    <source>
        <dbReference type="SAM" id="Phobius"/>
    </source>
</evidence>
<keyword evidence="9 12" id="KW-1015">Disulfide bond</keyword>
<dbReference type="PANTHER" id="PTHR24372">
    <property type="entry name" value="GLYCOPROTEIN HORMONE RECEPTOR"/>
    <property type="match status" value="1"/>
</dbReference>
<feature type="transmembrane region" description="Helical" evidence="13">
    <location>
        <begin position="843"/>
        <end position="862"/>
    </location>
</feature>
<dbReference type="InterPro" id="IPR003591">
    <property type="entry name" value="Leu-rich_rpt_typical-subtyp"/>
</dbReference>
<evidence type="ECO:0000259" key="14">
    <source>
        <dbReference type="PROSITE" id="PS50262"/>
    </source>
</evidence>
<accession>A0A8S3ZNC0</accession>
<keyword evidence="5" id="KW-0677">Repeat</keyword>
<dbReference type="InterPro" id="IPR002131">
    <property type="entry name" value="Gphrmn_rcpt_fam"/>
</dbReference>
<proteinExistence type="predicted"/>
<dbReference type="InterPro" id="IPR002172">
    <property type="entry name" value="LDrepeatLR_classA_rpt"/>
</dbReference>
<keyword evidence="2" id="KW-1003">Cell membrane</keyword>
<dbReference type="Pfam" id="PF13855">
    <property type="entry name" value="LRR_8"/>
    <property type="match status" value="1"/>
</dbReference>
<keyword evidence="11" id="KW-0807">Transducer</keyword>
<feature type="disulfide bond" evidence="12">
    <location>
        <begin position="254"/>
        <end position="266"/>
    </location>
</feature>
<evidence type="ECO:0000313" key="15">
    <source>
        <dbReference type="EMBL" id="CAG5131023.1"/>
    </source>
</evidence>
<evidence type="ECO:0000256" key="9">
    <source>
        <dbReference type="ARBA" id="ARBA00023157"/>
    </source>
</evidence>
<evidence type="ECO:0000256" key="1">
    <source>
        <dbReference type="ARBA" id="ARBA00004651"/>
    </source>
</evidence>
<comment type="subcellular location">
    <subcellularLocation>
        <location evidence="1">Cell membrane</location>
        <topology evidence="1">Multi-pass membrane protein</topology>
    </subcellularLocation>
</comment>
<comment type="caution">
    <text evidence="15">The sequence shown here is derived from an EMBL/GenBank/DDBJ whole genome shotgun (WGS) entry which is preliminary data.</text>
</comment>
<feature type="disulfide bond" evidence="12">
    <location>
        <begin position="99"/>
        <end position="117"/>
    </location>
</feature>
<feature type="disulfide bond" evidence="12">
    <location>
        <begin position="261"/>
        <end position="279"/>
    </location>
</feature>
<dbReference type="SUPFAM" id="SSF52058">
    <property type="entry name" value="L domain-like"/>
    <property type="match status" value="1"/>
</dbReference>
<dbReference type="SMART" id="SM00369">
    <property type="entry name" value="LRR_TYP"/>
    <property type="match status" value="4"/>
</dbReference>
<name>A0A8S3ZNC0_9EUPU</name>
<keyword evidence="4 13" id="KW-0812">Transmembrane</keyword>
<feature type="transmembrane region" description="Helical" evidence="13">
    <location>
        <begin position="758"/>
        <end position="780"/>
    </location>
</feature>
<dbReference type="InterPro" id="IPR001611">
    <property type="entry name" value="Leu-rich_rpt"/>
</dbReference>
<dbReference type="InterPro" id="IPR017452">
    <property type="entry name" value="GPCR_Rhodpsn_7TM"/>
</dbReference>
<dbReference type="SUPFAM" id="SSF57424">
    <property type="entry name" value="LDL receptor-like module"/>
    <property type="match status" value="3"/>
</dbReference>
<evidence type="ECO:0000256" key="5">
    <source>
        <dbReference type="ARBA" id="ARBA00022737"/>
    </source>
</evidence>
<dbReference type="EMBL" id="CAJHNH020004434">
    <property type="protein sequence ID" value="CAG5131023.1"/>
    <property type="molecule type" value="Genomic_DNA"/>
</dbReference>
<feature type="transmembrane region" description="Helical" evidence="13">
    <location>
        <begin position="666"/>
        <end position="686"/>
    </location>
</feature>
<dbReference type="Gene3D" id="1.20.1070.10">
    <property type="entry name" value="Rhodopsin 7-helix transmembrane proteins"/>
    <property type="match status" value="1"/>
</dbReference>
<comment type="caution">
    <text evidence="12">Lacks conserved residue(s) required for the propagation of feature annotation.</text>
</comment>
<evidence type="ECO:0000256" key="8">
    <source>
        <dbReference type="ARBA" id="ARBA00023136"/>
    </source>
</evidence>
<dbReference type="Gene3D" id="3.80.10.10">
    <property type="entry name" value="Ribonuclease Inhibitor"/>
    <property type="match status" value="1"/>
</dbReference>
<dbReference type="GO" id="GO:0009755">
    <property type="term" value="P:hormone-mediated signaling pathway"/>
    <property type="evidence" value="ECO:0007669"/>
    <property type="project" value="TreeGrafter"/>
</dbReference>
<dbReference type="AlphaFoldDB" id="A0A8S3ZNC0"/>
<dbReference type="PROSITE" id="PS50068">
    <property type="entry name" value="LDLRA_2"/>
    <property type="match status" value="3"/>
</dbReference>
<evidence type="ECO:0000313" key="16">
    <source>
        <dbReference type="Proteomes" id="UP000678393"/>
    </source>
</evidence>
<dbReference type="GO" id="GO:0008528">
    <property type="term" value="F:G protein-coupled peptide receptor activity"/>
    <property type="evidence" value="ECO:0007669"/>
    <property type="project" value="TreeGrafter"/>
</dbReference>
<dbReference type="InterPro" id="IPR036055">
    <property type="entry name" value="LDL_receptor-like_sf"/>
</dbReference>
<dbReference type="InterPro" id="IPR032675">
    <property type="entry name" value="LRR_dom_sf"/>
</dbReference>
<dbReference type="GO" id="GO:0007189">
    <property type="term" value="P:adenylate cyclase-activating G protein-coupled receptor signaling pathway"/>
    <property type="evidence" value="ECO:0007669"/>
    <property type="project" value="TreeGrafter"/>
</dbReference>
<evidence type="ECO:0000256" key="2">
    <source>
        <dbReference type="ARBA" id="ARBA00022475"/>
    </source>
</evidence>
<keyword evidence="6 13" id="KW-1133">Transmembrane helix</keyword>
<feature type="transmembrane region" description="Helical" evidence="13">
    <location>
        <begin position="706"/>
        <end position="729"/>
    </location>
</feature>